<evidence type="ECO:0000256" key="1">
    <source>
        <dbReference type="ARBA" id="ARBA00004141"/>
    </source>
</evidence>
<feature type="transmembrane region" description="Helical" evidence="6">
    <location>
        <begin position="187"/>
        <end position="210"/>
    </location>
</feature>
<dbReference type="AlphaFoldDB" id="A0A6P2CCK6"/>
<evidence type="ECO:0000256" key="5">
    <source>
        <dbReference type="ARBA" id="ARBA00023136"/>
    </source>
</evidence>
<proteinExistence type="inferred from homology"/>
<evidence type="ECO:0000313" key="7">
    <source>
        <dbReference type="EMBL" id="TXG90479.1"/>
    </source>
</evidence>
<sequence>MGISQHLRCGSRLQSPKPALRRRCERFRFHSVNEGVFMSETIPAKVTDSTGGRSLRSVIEDHALAPVPESSRRSGWGLAFNTAGVGTTLIILAIGSGVTYVAGTKWGIAMGVVAAVFGTLLGWGIGHVCQVAGTSSTVTSRFYGLGARGSALASVIFAFMCLGFLALENALLYYGTLFMFGWAPTTLNAIVIYGILTIAWILLTTFGLSLVQRTSTILTIASVVLIGAVTVIALSRSDIGVAEIWAYSPPNLSMGDITAGLAAIAGIAGALALTGADFGRFARTSKDVGIMSVVGSIIVNVLVVIVGTLIFQAGNSVVTGFLQDPANADVAATQAGATTAEKLDFMAHSNAGAYFIVLAGAVGFLVMYAAQAKAQVINTYSSSLALSNLSDAVVRRSPGRFWMVIAGNVIGLLAIMGDILGLINSWLGILGILTTSLCTLVIVDYFVVRRRTPAAADRVENVNIPGVVALVVSSLVAYIATQTGVTPLGFAVALVLTAVLYVGLRRVVPEGRWGGFADAREALRDEE</sequence>
<name>A0A6P2CCK6_9NOCA</name>
<feature type="transmembrane region" description="Helical" evidence="6">
    <location>
        <begin position="485"/>
        <end position="504"/>
    </location>
</feature>
<protein>
    <recommendedName>
        <fullName evidence="9">Cytosine permease</fullName>
    </recommendedName>
</protein>
<feature type="transmembrane region" description="Helical" evidence="6">
    <location>
        <begin position="145"/>
        <end position="167"/>
    </location>
</feature>
<comment type="similarity">
    <text evidence="2">Belongs to the purine-cytosine permease (2.A.39) family.</text>
</comment>
<evidence type="ECO:0008006" key="9">
    <source>
        <dbReference type="Google" id="ProtNLM"/>
    </source>
</evidence>
<dbReference type="InterPro" id="IPR030191">
    <property type="entry name" value="CodB"/>
</dbReference>
<dbReference type="InterPro" id="IPR001248">
    <property type="entry name" value="Pur-cyt_permease"/>
</dbReference>
<keyword evidence="5 6" id="KW-0472">Membrane</keyword>
<dbReference type="Proteomes" id="UP000471120">
    <property type="component" value="Unassembled WGS sequence"/>
</dbReference>
<feature type="transmembrane region" description="Helical" evidence="6">
    <location>
        <begin position="288"/>
        <end position="311"/>
    </location>
</feature>
<organism evidence="7 8">
    <name type="scientific">Rhodococcus rhodnii</name>
    <dbReference type="NCBI Taxonomy" id="38312"/>
    <lineage>
        <taxon>Bacteria</taxon>
        <taxon>Bacillati</taxon>
        <taxon>Actinomycetota</taxon>
        <taxon>Actinomycetes</taxon>
        <taxon>Mycobacteriales</taxon>
        <taxon>Nocardiaceae</taxon>
        <taxon>Rhodococcus</taxon>
    </lineage>
</organism>
<gene>
    <name evidence="7" type="ORF">DW322_09905</name>
</gene>
<feature type="transmembrane region" description="Helical" evidence="6">
    <location>
        <begin position="257"/>
        <end position="276"/>
    </location>
</feature>
<feature type="transmembrane region" description="Helical" evidence="6">
    <location>
        <begin position="78"/>
        <end position="102"/>
    </location>
</feature>
<dbReference type="GO" id="GO:0005886">
    <property type="term" value="C:plasma membrane"/>
    <property type="evidence" value="ECO:0007669"/>
    <property type="project" value="TreeGrafter"/>
</dbReference>
<feature type="transmembrane region" description="Helical" evidence="6">
    <location>
        <begin position="217"/>
        <end position="237"/>
    </location>
</feature>
<feature type="transmembrane region" description="Helical" evidence="6">
    <location>
        <begin position="459"/>
        <end position="479"/>
    </location>
</feature>
<feature type="transmembrane region" description="Helical" evidence="6">
    <location>
        <begin position="351"/>
        <end position="370"/>
    </location>
</feature>
<dbReference type="EMBL" id="QRCM01000001">
    <property type="protein sequence ID" value="TXG90479.1"/>
    <property type="molecule type" value="Genomic_DNA"/>
</dbReference>
<keyword evidence="4 6" id="KW-1133">Transmembrane helix</keyword>
<comment type="subcellular location">
    <subcellularLocation>
        <location evidence="1">Membrane</location>
        <topology evidence="1">Multi-pass membrane protein</topology>
    </subcellularLocation>
</comment>
<evidence type="ECO:0000256" key="2">
    <source>
        <dbReference type="ARBA" id="ARBA00008974"/>
    </source>
</evidence>
<accession>A0A6P2CCK6</accession>
<evidence type="ECO:0000256" key="4">
    <source>
        <dbReference type="ARBA" id="ARBA00022989"/>
    </source>
</evidence>
<reference evidence="7 8" key="1">
    <citation type="submission" date="2018-07" db="EMBL/GenBank/DDBJ databases">
        <title>Genome sequence of Rhodococcus rhodnii ATCC 35071 from Rhodnius prolixus.</title>
        <authorList>
            <person name="Patel V."/>
            <person name="Vogel K.J."/>
        </authorList>
    </citation>
    <scope>NUCLEOTIDE SEQUENCE [LARGE SCALE GENOMIC DNA]</scope>
    <source>
        <strain evidence="7 8">ATCC 35071</strain>
    </source>
</reference>
<keyword evidence="3 6" id="KW-0812">Transmembrane</keyword>
<comment type="caution">
    <text evidence="7">The sequence shown here is derived from an EMBL/GenBank/DDBJ whole genome shotgun (WGS) entry which is preliminary data.</text>
</comment>
<feature type="transmembrane region" description="Helical" evidence="6">
    <location>
        <begin position="401"/>
        <end position="420"/>
    </location>
</feature>
<dbReference type="PANTHER" id="PTHR30569">
    <property type="entry name" value="CYTOSINE TRANSPORTER CODB"/>
    <property type="match status" value="1"/>
</dbReference>
<feature type="transmembrane region" description="Helical" evidence="6">
    <location>
        <begin position="108"/>
        <end position="133"/>
    </location>
</feature>
<dbReference type="Gene3D" id="1.10.4160.10">
    <property type="entry name" value="Hydantoin permease"/>
    <property type="match status" value="1"/>
</dbReference>
<evidence type="ECO:0000313" key="8">
    <source>
        <dbReference type="Proteomes" id="UP000471120"/>
    </source>
</evidence>
<evidence type="ECO:0000256" key="3">
    <source>
        <dbReference type="ARBA" id="ARBA00022692"/>
    </source>
</evidence>
<evidence type="ECO:0000256" key="6">
    <source>
        <dbReference type="SAM" id="Phobius"/>
    </source>
</evidence>
<dbReference type="GO" id="GO:0015209">
    <property type="term" value="F:cytosine transmembrane transporter activity"/>
    <property type="evidence" value="ECO:0007669"/>
    <property type="project" value="InterPro"/>
</dbReference>
<feature type="transmembrane region" description="Helical" evidence="6">
    <location>
        <begin position="426"/>
        <end position="447"/>
    </location>
</feature>
<dbReference type="PANTHER" id="PTHR30569:SF0">
    <property type="entry name" value="CYTOSINE PERMEASE"/>
    <property type="match status" value="1"/>
</dbReference>
<dbReference type="Pfam" id="PF02133">
    <property type="entry name" value="Transp_cyt_pur"/>
    <property type="match status" value="1"/>
</dbReference>